<comment type="caution">
    <text evidence="5">The sequence shown here is derived from an EMBL/GenBank/DDBJ whole genome shotgun (WGS) entry which is preliminary data.</text>
</comment>
<keyword evidence="6" id="KW-1185">Reference proteome</keyword>
<dbReference type="Pfam" id="PF12833">
    <property type="entry name" value="HTH_18"/>
    <property type="match status" value="1"/>
</dbReference>
<dbReference type="SUPFAM" id="SSF46689">
    <property type="entry name" value="Homeodomain-like"/>
    <property type="match status" value="1"/>
</dbReference>
<sequence>MPRRTPADMARTVHPALAGAALHTLAALGTTTDLTTLAADLLATGEPVPEQLHARLLDALAAHGWPALLAAAEHLLSTDPLRADLAACATLTDLLDHAAALEGWFHVGHETQHSLTADRLTVHHVPALGRTPTPAESLFVCAVHVTAATTVTGRNPHVLVTVDGVPGSSPDVALRTCTTRIDGWHLAWERRRPRPRPTPLELRALLARTPAHRWHLAEAARDLGVAPRTLQRGLAEHGTTFQQELLTVRLDAAGQLISRTALPLAEIAAAAGFTDHAHLTNRFRTRFGRTPSAARRNLRVS</sequence>
<evidence type="ECO:0000313" key="6">
    <source>
        <dbReference type="Proteomes" id="UP001206483"/>
    </source>
</evidence>
<dbReference type="InterPro" id="IPR009057">
    <property type="entry name" value="Homeodomain-like_sf"/>
</dbReference>
<name>A0ABT1J8Q6_9ACTN</name>
<accession>A0ABT1J8Q6</accession>
<dbReference type="Proteomes" id="UP001206483">
    <property type="component" value="Unassembled WGS sequence"/>
</dbReference>
<evidence type="ECO:0000256" key="1">
    <source>
        <dbReference type="ARBA" id="ARBA00023015"/>
    </source>
</evidence>
<protein>
    <submittedName>
        <fullName evidence="5">AraC-like DNA-binding protein</fullName>
    </submittedName>
</protein>
<dbReference type="EMBL" id="JAMZDX010000007">
    <property type="protein sequence ID" value="MCP2313827.1"/>
    <property type="molecule type" value="Genomic_DNA"/>
</dbReference>
<keyword evidence="1" id="KW-0805">Transcription regulation</keyword>
<organism evidence="5 6">
    <name type="scientific">Kitasatospora paracochleata</name>
    <dbReference type="NCBI Taxonomy" id="58354"/>
    <lineage>
        <taxon>Bacteria</taxon>
        <taxon>Bacillati</taxon>
        <taxon>Actinomycetota</taxon>
        <taxon>Actinomycetes</taxon>
        <taxon>Kitasatosporales</taxon>
        <taxon>Streptomycetaceae</taxon>
        <taxon>Kitasatospora</taxon>
    </lineage>
</organism>
<dbReference type="InterPro" id="IPR018060">
    <property type="entry name" value="HTH_AraC"/>
</dbReference>
<reference evidence="5 6" key="1">
    <citation type="submission" date="2022-06" db="EMBL/GenBank/DDBJ databases">
        <title>Sequencing the genomes of 1000 actinobacteria strains.</title>
        <authorList>
            <person name="Klenk H.-P."/>
        </authorList>
    </citation>
    <scope>NUCLEOTIDE SEQUENCE [LARGE SCALE GENOMIC DNA]</scope>
    <source>
        <strain evidence="5 6">DSM 41656</strain>
    </source>
</reference>
<evidence type="ECO:0000256" key="3">
    <source>
        <dbReference type="ARBA" id="ARBA00023163"/>
    </source>
</evidence>
<keyword evidence="3" id="KW-0804">Transcription</keyword>
<dbReference type="PANTHER" id="PTHR47894">
    <property type="entry name" value="HTH-TYPE TRANSCRIPTIONAL REGULATOR GADX"/>
    <property type="match status" value="1"/>
</dbReference>
<proteinExistence type="predicted"/>
<dbReference type="Gene3D" id="1.10.10.60">
    <property type="entry name" value="Homeodomain-like"/>
    <property type="match status" value="1"/>
</dbReference>
<dbReference type="PANTHER" id="PTHR47894:SF4">
    <property type="entry name" value="HTH-TYPE TRANSCRIPTIONAL REGULATOR GADX"/>
    <property type="match status" value="1"/>
</dbReference>
<dbReference type="PROSITE" id="PS01124">
    <property type="entry name" value="HTH_ARAC_FAMILY_2"/>
    <property type="match status" value="1"/>
</dbReference>
<feature type="domain" description="HTH araC/xylS-type" evidence="4">
    <location>
        <begin position="200"/>
        <end position="297"/>
    </location>
</feature>
<evidence type="ECO:0000313" key="5">
    <source>
        <dbReference type="EMBL" id="MCP2313827.1"/>
    </source>
</evidence>
<dbReference type="SMART" id="SM00342">
    <property type="entry name" value="HTH_ARAC"/>
    <property type="match status" value="1"/>
</dbReference>
<gene>
    <name evidence="5" type="ORF">FHR36_007026</name>
</gene>
<keyword evidence="2" id="KW-0238">DNA-binding</keyword>
<dbReference type="RefSeq" id="WP_253804007.1">
    <property type="nucleotide sequence ID" value="NZ_BAAAUB010000004.1"/>
</dbReference>
<evidence type="ECO:0000256" key="2">
    <source>
        <dbReference type="ARBA" id="ARBA00023125"/>
    </source>
</evidence>
<evidence type="ECO:0000259" key="4">
    <source>
        <dbReference type="PROSITE" id="PS01124"/>
    </source>
</evidence>